<organism evidence="2 3">
    <name type="scientific">Blautia parvula</name>
    <dbReference type="NCBI Taxonomy" id="2877527"/>
    <lineage>
        <taxon>Bacteria</taxon>
        <taxon>Bacillati</taxon>
        <taxon>Bacillota</taxon>
        <taxon>Clostridia</taxon>
        <taxon>Lachnospirales</taxon>
        <taxon>Lachnospiraceae</taxon>
        <taxon>Blautia</taxon>
    </lineage>
</organism>
<dbReference type="EMBL" id="BAABZQ010000001">
    <property type="protein sequence ID" value="GAA6499480.1"/>
    <property type="molecule type" value="Genomic_DNA"/>
</dbReference>
<evidence type="ECO:0000256" key="1">
    <source>
        <dbReference type="SAM" id="Phobius"/>
    </source>
</evidence>
<keyword evidence="1" id="KW-0472">Membrane</keyword>
<name>A0ABQ0BSK3_9FIRM</name>
<keyword evidence="3" id="KW-1185">Reference proteome</keyword>
<dbReference type="Proteomes" id="UP001600941">
    <property type="component" value="Unassembled WGS sequence"/>
</dbReference>
<keyword evidence="1" id="KW-0812">Transmembrane</keyword>
<accession>A0ABQ0BSK3</accession>
<evidence type="ECO:0000313" key="3">
    <source>
        <dbReference type="Proteomes" id="UP001600941"/>
    </source>
</evidence>
<sequence>MNGNQIKTGGGLIFIQKIMKARNLHVTEWEVFGVIVALIAFAISIGTPIVKLNTSITRLIDRLNMLDEGMDELTARNSKSHERLWKHNEEQDDKLHDHETRITILEKKER</sequence>
<protein>
    <recommendedName>
        <fullName evidence="4">Flagellin Flp1-like domain-containing protein</fullName>
    </recommendedName>
</protein>
<evidence type="ECO:0008006" key="4">
    <source>
        <dbReference type="Google" id="ProtNLM"/>
    </source>
</evidence>
<gene>
    <name evidence="2" type="ORF">K340107D12_22960</name>
</gene>
<feature type="transmembrane region" description="Helical" evidence="1">
    <location>
        <begin position="31"/>
        <end position="50"/>
    </location>
</feature>
<reference evidence="2 3" key="1">
    <citation type="submission" date="2024-04" db="EMBL/GenBank/DDBJ databases">
        <title>Defined microbial consortia suppress multidrug-resistant proinflammatory Enterobacteriaceae via ecological control.</title>
        <authorList>
            <person name="Furuichi M."/>
            <person name="Kawaguchi T."/>
            <person name="Pust M."/>
            <person name="Yasuma K."/>
            <person name="Plichta D."/>
            <person name="Hasegawa N."/>
            <person name="Ohya T."/>
            <person name="Bhattarai S."/>
            <person name="Sasajima S."/>
            <person name="Aoto Y."/>
            <person name="Tuganbaev T."/>
            <person name="Yaginuma M."/>
            <person name="Ueda M."/>
            <person name="Okahashi N."/>
            <person name="Amafuji K."/>
            <person name="Kiridooshi Y."/>
            <person name="Sugita K."/>
            <person name="Strazar M."/>
            <person name="Skelly A."/>
            <person name="Suda W."/>
            <person name="Hattori M."/>
            <person name="Nakamoto N."/>
            <person name="Caballero S."/>
            <person name="Norman J."/>
            <person name="Olle B."/>
            <person name="Tanoue T."/>
            <person name="Arita M."/>
            <person name="Bucci V."/>
            <person name="Atarashi K."/>
            <person name="Xavier R."/>
            <person name="Honda K."/>
        </authorList>
    </citation>
    <scope>NUCLEOTIDE SEQUENCE [LARGE SCALE GENOMIC DNA]</scope>
    <source>
        <strain evidence="3">k34-0107-D12</strain>
    </source>
</reference>
<dbReference type="RefSeq" id="WP_317430534.1">
    <property type="nucleotide sequence ID" value="NZ_BAABZQ010000001.1"/>
</dbReference>
<proteinExistence type="predicted"/>
<evidence type="ECO:0000313" key="2">
    <source>
        <dbReference type="EMBL" id="GAA6499480.1"/>
    </source>
</evidence>
<comment type="caution">
    <text evidence="2">The sequence shown here is derived from an EMBL/GenBank/DDBJ whole genome shotgun (WGS) entry which is preliminary data.</text>
</comment>
<keyword evidence="1" id="KW-1133">Transmembrane helix</keyword>